<feature type="transmembrane region" description="Helical" evidence="1">
    <location>
        <begin position="107"/>
        <end position="130"/>
    </location>
</feature>
<feature type="transmembrane region" description="Helical" evidence="1">
    <location>
        <begin position="150"/>
        <end position="171"/>
    </location>
</feature>
<dbReference type="Proteomes" id="UP000735874">
    <property type="component" value="Unassembled WGS sequence"/>
</dbReference>
<organism evidence="4 5">
    <name type="scientific">Phytophthora cactorum</name>
    <dbReference type="NCBI Taxonomy" id="29920"/>
    <lineage>
        <taxon>Eukaryota</taxon>
        <taxon>Sar</taxon>
        <taxon>Stramenopiles</taxon>
        <taxon>Oomycota</taxon>
        <taxon>Peronosporomycetes</taxon>
        <taxon>Peronosporales</taxon>
        <taxon>Peronosporaceae</taxon>
        <taxon>Phytophthora</taxon>
    </lineage>
</organism>
<dbReference type="EMBL" id="RCMG01000585">
    <property type="protein sequence ID" value="KAG2851778.1"/>
    <property type="molecule type" value="Genomic_DNA"/>
</dbReference>
<name>A0A329SBR1_9STRA</name>
<proteinExistence type="predicted"/>
<evidence type="ECO:0000313" key="3">
    <source>
        <dbReference type="EMBL" id="KAG2972582.1"/>
    </source>
</evidence>
<reference evidence="2" key="2">
    <citation type="submission" date="2018-10" db="EMBL/GenBank/DDBJ databases">
        <title>Effector identification in a new, highly contiguous assembly of the strawberry crown rot pathogen Phytophthora cactorum.</title>
        <authorList>
            <person name="Armitage A.D."/>
            <person name="Nellist C.F."/>
            <person name="Bates H."/>
            <person name="Vickerstaff R.J."/>
            <person name="Harrison R.J."/>
        </authorList>
    </citation>
    <scope>NUCLEOTIDE SEQUENCE</scope>
    <source>
        <strain evidence="2">15-7</strain>
        <strain evidence="3">P415</strain>
    </source>
</reference>
<accession>A0A329SBR1</accession>
<dbReference type="OrthoDB" id="108630at2759"/>
<evidence type="ECO:0000313" key="4">
    <source>
        <dbReference type="EMBL" id="RAW33022.1"/>
    </source>
</evidence>
<dbReference type="AlphaFoldDB" id="A0A329SBR1"/>
<dbReference type="EMBL" id="RCML01000613">
    <property type="protein sequence ID" value="KAG2972582.1"/>
    <property type="molecule type" value="Genomic_DNA"/>
</dbReference>
<feature type="transmembrane region" description="Helical" evidence="1">
    <location>
        <begin position="28"/>
        <end position="56"/>
    </location>
</feature>
<evidence type="ECO:0000256" key="1">
    <source>
        <dbReference type="SAM" id="Phobius"/>
    </source>
</evidence>
<dbReference type="PANTHER" id="PTHR28165:SF1">
    <property type="entry name" value="NON-CLASSICAL EXPORT PROTEIN 2-RELATED"/>
    <property type="match status" value="1"/>
</dbReference>
<comment type="caution">
    <text evidence="4">The sequence shown here is derived from an EMBL/GenBank/DDBJ whole genome shotgun (WGS) entry which is preliminary data.</text>
</comment>
<dbReference type="Proteomes" id="UP000251314">
    <property type="component" value="Unassembled WGS sequence"/>
</dbReference>
<evidence type="ECO:0008006" key="6">
    <source>
        <dbReference type="Google" id="ProtNLM"/>
    </source>
</evidence>
<keyword evidence="1" id="KW-0472">Membrane</keyword>
<protein>
    <recommendedName>
        <fullName evidence="6">MARVEL domain-containing protein</fullName>
    </recommendedName>
</protein>
<sequence length="215" mass="23763">MTPLHSGIRFFSRGQIPLAKMNLAMAPYAITLVCMLLRGLQLVVALVSLITATMSFPMSKTSNDKEYRLGSSKTTFVLLVSYTIVEYSGVFLLLVELFPMMLRPRAVFTRVLDSILAVFALTSGIVLASSDYVQHCGDYASLVHCSNLKASSIFIILCVFPLICSVFLTFVKAEDPRFAAIPLEECRDRAGSYRMVTTPRTSTLSPIDNRDIVTV</sequence>
<dbReference type="EMBL" id="MJFZ01000253">
    <property type="protein sequence ID" value="RAW33022.1"/>
    <property type="molecule type" value="Genomic_DNA"/>
</dbReference>
<keyword evidence="1" id="KW-1133">Transmembrane helix</keyword>
<keyword evidence="5" id="KW-1185">Reference proteome</keyword>
<evidence type="ECO:0000313" key="2">
    <source>
        <dbReference type="EMBL" id="KAG2851778.1"/>
    </source>
</evidence>
<dbReference type="VEuPathDB" id="FungiDB:PC110_g10630"/>
<evidence type="ECO:0000313" key="5">
    <source>
        <dbReference type="Proteomes" id="UP000251314"/>
    </source>
</evidence>
<gene>
    <name evidence="4" type="ORF">PC110_g10630</name>
    <name evidence="2" type="ORF">PC113_g15609</name>
    <name evidence="3" type="ORF">PC118_g15606</name>
</gene>
<dbReference type="PANTHER" id="PTHR28165">
    <property type="entry name" value="NON-CLASSICAL EXPORT PROTEIN 2-RELATED"/>
    <property type="match status" value="1"/>
</dbReference>
<reference evidence="4 5" key="1">
    <citation type="submission" date="2018-01" db="EMBL/GenBank/DDBJ databases">
        <title>Draft genome of the strawberry crown rot pathogen Phytophthora cactorum.</title>
        <authorList>
            <person name="Armitage A.D."/>
            <person name="Lysoe E."/>
            <person name="Nellist C.F."/>
            <person name="Harrison R.J."/>
            <person name="Brurberg M.B."/>
        </authorList>
    </citation>
    <scope>NUCLEOTIDE SEQUENCE [LARGE SCALE GENOMIC DNA]</scope>
    <source>
        <strain evidence="4 5">10300</strain>
    </source>
</reference>
<feature type="transmembrane region" description="Helical" evidence="1">
    <location>
        <begin position="76"/>
        <end position="95"/>
    </location>
</feature>
<keyword evidence="1" id="KW-0812">Transmembrane</keyword>
<dbReference type="Proteomes" id="UP000697107">
    <property type="component" value="Unassembled WGS sequence"/>
</dbReference>
<dbReference type="InterPro" id="IPR052649">
    <property type="entry name" value="NCE102-like"/>
</dbReference>